<dbReference type="InterPro" id="IPR012334">
    <property type="entry name" value="Pectin_lyas_fold"/>
</dbReference>
<gene>
    <name evidence="2" type="ORF">LCGC14_1047960</name>
</gene>
<sequence length="357" mass="36586">MAIIFVDSTATGANNGTSWTDAYTSLNTAMLAANIAPGDQLLVSGTFNETVTIAEAGAATTPNLVQGDDKSGGAGVGSPAIFTIDGQSTRANGITSGLGAAHGYYVFKDMKVTGCTAIGVFLGGTDTITFKRCEFTNNVSWGIKGDDQLLCEECTFTLAAADGGVDCDNNCVFVGCKVYNNVGHGISMNNGLVFACEFFSNSGDNVRTNSGSSGKYILNCIFDGDGKDSDNAINYSHASSLAQVQINNIIYDCTTGITAAQDIGELSISFNNLLNGNTTKYAGSDTHSGEQTGAPLFTNEGTNDYTLQSGSPAKAAGADAGEIANDVSYMDIGAHQRQEPAGGGGSGMRLVNGGLVG</sequence>
<reference evidence="2" key="1">
    <citation type="journal article" date="2015" name="Nature">
        <title>Complex archaea that bridge the gap between prokaryotes and eukaryotes.</title>
        <authorList>
            <person name="Spang A."/>
            <person name="Saw J.H."/>
            <person name="Jorgensen S.L."/>
            <person name="Zaremba-Niedzwiedzka K."/>
            <person name="Martijn J."/>
            <person name="Lind A.E."/>
            <person name="van Eijk R."/>
            <person name="Schleper C."/>
            <person name="Guy L."/>
            <person name="Ettema T.J."/>
        </authorList>
    </citation>
    <scope>NUCLEOTIDE SEQUENCE</scope>
</reference>
<organism evidence="2">
    <name type="scientific">marine sediment metagenome</name>
    <dbReference type="NCBI Taxonomy" id="412755"/>
    <lineage>
        <taxon>unclassified sequences</taxon>
        <taxon>metagenomes</taxon>
        <taxon>ecological metagenomes</taxon>
    </lineage>
</organism>
<evidence type="ECO:0000256" key="1">
    <source>
        <dbReference type="SAM" id="MobiDB-lite"/>
    </source>
</evidence>
<feature type="region of interest" description="Disordered" evidence="1">
    <location>
        <begin position="336"/>
        <end position="357"/>
    </location>
</feature>
<dbReference type="SUPFAM" id="SSF51126">
    <property type="entry name" value="Pectin lyase-like"/>
    <property type="match status" value="1"/>
</dbReference>
<comment type="caution">
    <text evidence="2">The sequence shown here is derived from an EMBL/GenBank/DDBJ whole genome shotgun (WGS) entry which is preliminary data.</text>
</comment>
<accession>A0A0F9MPQ9</accession>
<dbReference type="EMBL" id="LAZR01004363">
    <property type="protein sequence ID" value="KKN09305.1"/>
    <property type="molecule type" value="Genomic_DNA"/>
</dbReference>
<protein>
    <recommendedName>
        <fullName evidence="3">Right handed beta helix domain-containing protein</fullName>
    </recommendedName>
</protein>
<dbReference type="InterPro" id="IPR011050">
    <property type="entry name" value="Pectin_lyase_fold/virulence"/>
</dbReference>
<proteinExistence type="predicted"/>
<dbReference type="AlphaFoldDB" id="A0A0F9MPQ9"/>
<evidence type="ECO:0008006" key="3">
    <source>
        <dbReference type="Google" id="ProtNLM"/>
    </source>
</evidence>
<dbReference type="Gene3D" id="2.160.20.10">
    <property type="entry name" value="Single-stranded right-handed beta-helix, Pectin lyase-like"/>
    <property type="match status" value="1"/>
</dbReference>
<name>A0A0F9MPQ9_9ZZZZ</name>
<evidence type="ECO:0000313" key="2">
    <source>
        <dbReference type="EMBL" id="KKN09305.1"/>
    </source>
</evidence>